<accession>A0A167G0N8</accession>
<dbReference type="AlphaFoldDB" id="A0A167G0N8"/>
<sequence>MDLANFYFEQFVLAFRRHAPTPNPSEHPSRPSFDDSVDWFQLLIEEGPRNHQAAKVLALKRDNFRCLLTGCIDSSAILEGHLEWDHQTPLGRTEVCHIIPKGIFSNISGDNEGGPRHRAAAGVAAVLAQFSSPNVPADLSGPGMNALGNLLTLRADLHQEFDRLDFWFEETNAPNTYTIGRIHPGIVSQMTQPITFTTADPSYDLPNADYLRLHAICARIAHLSGAGELIDRVYRDSELVSPLRIVDGELEMMYLKAQLQSIVVRTLVQEVQ</sequence>
<evidence type="ECO:0000259" key="1">
    <source>
        <dbReference type="Pfam" id="PF13391"/>
    </source>
</evidence>
<gene>
    <name evidence="2" type="ORF">CALVIDRAFT_543049</name>
</gene>
<dbReference type="InterPro" id="IPR003615">
    <property type="entry name" value="HNH_nuc"/>
</dbReference>
<dbReference type="Proteomes" id="UP000076738">
    <property type="component" value="Unassembled WGS sequence"/>
</dbReference>
<dbReference type="Pfam" id="PF13391">
    <property type="entry name" value="HNH_2"/>
    <property type="match status" value="1"/>
</dbReference>
<dbReference type="STRING" id="1330018.A0A167G0N8"/>
<evidence type="ECO:0000313" key="3">
    <source>
        <dbReference type="Proteomes" id="UP000076738"/>
    </source>
</evidence>
<protein>
    <recommendedName>
        <fullName evidence="1">HNH nuclease domain-containing protein</fullName>
    </recommendedName>
</protein>
<proteinExistence type="predicted"/>
<reference evidence="2 3" key="1">
    <citation type="journal article" date="2016" name="Mol. Biol. Evol.">
        <title>Comparative Genomics of Early-Diverging Mushroom-Forming Fungi Provides Insights into the Origins of Lignocellulose Decay Capabilities.</title>
        <authorList>
            <person name="Nagy L.G."/>
            <person name="Riley R."/>
            <person name="Tritt A."/>
            <person name="Adam C."/>
            <person name="Daum C."/>
            <person name="Floudas D."/>
            <person name="Sun H."/>
            <person name="Yadav J.S."/>
            <person name="Pangilinan J."/>
            <person name="Larsson K.H."/>
            <person name="Matsuura K."/>
            <person name="Barry K."/>
            <person name="Labutti K."/>
            <person name="Kuo R."/>
            <person name="Ohm R.A."/>
            <person name="Bhattacharya S.S."/>
            <person name="Shirouzu T."/>
            <person name="Yoshinaga Y."/>
            <person name="Martin F.M."/>
            <person name="Grigoriev I.V."/>
            <person name="Hibbett D.S."/>
        </authorList>
    </citation>
    <scope>NUCLEOTIDE SEQUENCE [LARGE SCALE GENOMIC DNA]</scope>
    <source>
        <strain evidence="2 3">TUFC12733</strain>
    </source>
</reference>
<evidence type="ECO:0000313" key="2">
    <source>
        <dbReference type="EMBL" id="KZO90054.1"/>
    </source>
</evidence>
<organism evidence="2 3">
    <name type="scientific">Calocera viscosa (strain TUFC12733)</name>
    <dbReference type="NCBI Taxonomy" id="1330018"/>
    <lineage>
        <taxon>Eukaryota</taxon>
        <taxon>Fungi</taxon>
        <taxon>Dikarya</taxon>
        <taxon>Basidiomycota</taxon>
        <taxon>Agaricomycotina</taxon>
        <taxon>Dacrymycetes</taxon>
        <taxon>Dacrymycetales</taxon>
        <taxon>Dacrymycetaceae</taxon>
        <taxon>Calocera</taxon>
    </lineage>
</organism>
<dbReference type="OrthoDB" id="2104739at2759"/>
<name>A0A167G0N8_CALVF</name>
<feature type="domain" description="HNH nuclease" evidence="1">
    <location>
        <begin position="66"/>
        <end position="168"/>
    </location>
</feature>
<dbReference type="EMBL" id="KV417354">
    <property type="protein sequence ID" value="KZO90054.1"/>
    <property type="molecule type" value="Genomic_DNA"/>
</dbReference>
<keyword evidence="3" id="KW-1185">Reference proteome</keyword>